<feature type="domain" description="ACT" evidence="9">
    <location>
        <begin position="17"/>
        <end position="91"/>
    </location>
</feature>
<keyword evidence="8" id="KW-0808">Transferase</keyword>
<organism evidence="10 11">
    <name type="scientific">Adhaeribacter arboris</name>
    <dbReference type="NCBI Taxonomy" id="2072846"/>
    <lineage>
        <taxon>Bacteria</taxon>
        <taxon>Pseudomonadati</taxon>
        <taxon>Bacteroidota</taxon>
        <taxon>Cytophagia</taxon>
        <taxon>Cytophagales</taxon>
        <taxon>Hymenobacteraceae</taxon>
        <taxon>Adhaeribacter</taxon>
    </lineage>
</organism>
<dbReference type="GO" id="GO:1990610">
    <property type="term" value="F:acetolactate synthase regulator activity"/>
    <property type="evidence" value="ECO:0007669"/>
    <property type="project" value="UniProtKB-UniRule"/>
</dbReference>
<name>A0A2T2YH91_9BACT</name>
<gene>
    <name evidence="10" type="primary">ilvN</name>
    <name evidence="10" type="ORF">AHMF7605_15890</name>
</gene>
<evidence type="ECO:0000256" key="2">
    <source>
        <dbReference type="ARBA" id="ARBA00005025"/>
    </source>
</evidence>
<comment type="pathway">
    <text evidence="2 8">Amino-acid biosynthesis; L-valine biosynthesis; L-valine from pyruvate: step 1/4.</text>
</comment>
<keyword evidence="5 8" id="KW-0028">Amino-acid biosynthesis</keyword>
<dbReference type="Gene3D" id="3.30.70.1150">
    <property type="entry name" value="ACT-like. Chain A, domain 2"/>
    <property type="match status" value="1"/>
</dbReference>
<dbReference type="InterPro" id="IPR004789">
    <property type="entry name" value="Acetalactate_synth_ssu"/>
</dbReference>
<comment type="similarity">
    <text evidence="3 8">Belongs to the acetolactate synthase small subunit family.</text>
</comment>
<dbReference type="UniPathway" id="UPA00047">
    <property type="reaction ID" value="UER00055"/>
</dbReference>
<dbReference type="PANTHER" id="PTHR30239">
    <property type="entry name" value="ACETOLACTATE SYNTHASE SMALL SUBUNIT"/>
    <property type="match status" value="1"/>
</dbReference>
<evidence type="ECO:0000313" key="10">
    <source>
        <dbReference type="EMBL" id="PSR54877.1"/>
    </source>
</evidence>
<dbReference type="GO" id="GO:0005829">
    <property type="term" value="C:cytosol"/>
    <property type="evidence" value="ECO:0007669"/>
    <property type="project" value="TreeGrafter"/>
</dbReference>
<dbReference type="InterPro" id="IPR039557">
    <property type="entry name" value="AHAS_ACT"/>
</dbReference>
<sequence>MAIEDYQIDLGEEKTYTIFAFTENKVGLLNRITIVFTRRHINIESITVSESEVKNVYRYTIIIKTTYAQVEKLVKQIAKQVDVLRASFYPEEETIFQEIAMYKIPMSSMINGSQVEGIVRDSNARILTVDPHYIIIEKTGHSEETRALFEKLAPFGILQFTRSGRIAITKHMKDLSTYLREQEEAYL</sequence>
<dbReference type="OrthoDB" id="1523722at2"/>
<reference evidence="10 11" key="1">
    <citation type="submission" date="2018-03" db="EMBL/GenBank/DDBJ databases">
        <title>Adhaeribacter sp. HMF7605 Genome sequencing and assembly.</title>
        <authorList>
            <person name="Kang H."/>
            <person name="Kang J."/>
            <person name="Cha I."/>
            <person name="Kim H."/>
            <person name="Joh K."/>
        </authorList>
    </citation>
    <scope>NUCLEOTIDE SEQUENCE [LARGE SCALE GENOMIC DNA]</scope>
    <source>
        <strain evidence="10 11">HMF7605</strain>
    </source>
</reference>
<dbReference type="Pfam" id="PF22629">
    <property type="entry name" value="ACT_AHAS_ss"/>
    <property type="match status" value="1"/>
</dbReference>
<dbReference type="Pfam" id="PF10369">
    <property type="entry name" value="ALS_ss_C"/>
    <property type="match status" value="1"/>
</dbReference>
<dbReference type="InterPro" id="IPR002912">
    <property type="entry name" value="ACT_dom"/>
</dbReference>
<comment type="function">
    <text evidence="8">Catalyzes the conversion of 2 pyruvate molecules into acetolactate in the first common step of the biosynthetic pathway of the branched-amino acids such as leucine, isoleucine, and valine.</text>
</comment>
<dbReference type="InterPro" id="IPR045865">
    <property type="entry name" value="ACT-like_dom_sf"/>
</dbReference>
<dbReference type="CDD" id="cd04878">
    <property type="entry name" value="ACT_AHAS"/>
    <property type="match status" value="1"/>
</dbReference>
<keyword evidence="11" id="KW-1185">Reference proteome</keyword>
<dbReference type="SUPFAM" id="SSF55021">
    <property type="entry name" value="ACT-like"/>
    <property type="match status" value="2"/>
</dbReference>
<dbReference type="NCBIfam" id="TIGR00119">
    <property type="entry name" value="acolac_sm"/>
    <property type="match status" value="1"/>
</dbReference>
<evidence type="ECO:0000256" key="8">
    <source>
        <dbReference type="RuleBase" id="RU368092"/>
    </source>
</evidence>
<evidence type="ECO:0000256" key="5">
    <source>
        <dbReference type="ARBA" id="ARBA00022605"/>
    </source>
</evidence>
<dbReference type="AlphaFoldDB" id="A0A2T2YH91"/>
<dbReference type="InterPro" id="IPR019455">
    <property type="entry name" value="Acetolactate_synth_ssu_C"/>
</dbReference>
<dbReference type="EC" id="2.2.1.6" evidence="8"/>
<comment type="pathway">
    <text evidence="1 8">Amino-acid biosynthesis; L-isoleucine biosynthesis; L-isoleucine from 2-oxobutanoate: step 1/4.</text>
</comment>
<evidence type="ECO:0000256" key="7">
    <source>
        <dbReference type="ARBA" id="ARBA00048670"/>
    </source>
</evidence>
<evidence type="ECO:0000256" key="4">
    <source>
        <dbReference type="ARBA" id="ARBA00011744"/>
    </source>
</evidence>
<comment type="caution">
    <text evidence="10">The sequence shown here is derived from an EMBL/GenBank/DDBJ whole genome shotgun (WGS) entry which is preliminary data.</text>
</comment>
<dbReference type="PROSITE" id="PS51671">
    <property type="entry name" value="ACT"/>
    <property type="match status" value="1"/>
</dbReference>
<evidence type="ECO:0000256" key="6">
    <source>
        <dbReference type="ARBA" id="ARBA00023304"/>
    </source>
</evidence>
<accession>A0A2T2YH91</accession>
<dbReference type="RefSeq" id="WP_106930964.1">
    <property type="nucleotide sequence ID" value="NZ_PYFT01000001.1"/>
</dbReference>
<dbReference type="EMBL" id="PYFT01000001">
    <property type="protein sequence ID" value="PSR54877.1"/>
    <property type="molecule type" value="Genomic_DNA"/>
</dbReference>
<evidence type="ECO:0000313" key="11">
    <source>
        <dbReference type="Proteomes" id="UP000240357"/>
    </source>
</evidence>
<dbReference type="GO" id="GO:0009099">
    <property type="term" value="P:L-valine biosynthetic process"/>
    <property type="evidence" value="ECO:0007669"/>
    <property type="project" value="UniProtKB-UniRule"/>
</dbReference>
<evidence type="ECO:0000259" key="9">
    <source>
        <dbReference type="PROSITE" id="PS51671"/>
    </source>
</evidence>
<evidence type="ECO:0000256" key="1">
    <source>
        <dbReference type="ARBA" id="ARBA00004974"/>
    </source>
</evidence>
<keyword evidence="6 8" id="KW-0100">Branched-chain amino acid biosynthesis</keyword>
<evidence type="ECO:0000256" key="3">
    <source>
        <dbReference type="ARBA" id="ARBA00006341"/>
    </source>
</evidence>
<comment type="subunit">
    <text evidence="4 8">Dimer of large and small chains.</text>
</comment>
<dbReference type="Proteomes" id="UP000240357">
    <property type="component" value="Unassembled WGS sequence"/>
</dbReference>
<dbReference type="GO" id="GO:0003984">
    <property type="term" value="F:acetolactate synthase activity"/>
    <property type="evidence" value="ECO:0007669"/>
    <property type="project" value="UniProtKB-UniRule"/>
</dbReference>
<protein>
    <recommendedName>
        <fullName evidence="8">Acetolactate synthase small subunit</fullName>
        <shortName evidence="8">AHAS</shortName>
        <shortName evidence="8">ALS</shortName>
        <ecNumber evidence="8">2.2.1.6</ecNumber>
    </recommendedName>
    <alternativeName>
        <fullName evidence="8">Acetohydroxy-acid synthase small subunit</fullName>
    </alternativeName>
</protein>
<dbReference type="Gene3D" id="3.30.70.260">
    <property type="match status" value="1"/>
</dbReference>
<dbReference type="GO" id="GO:0009097">
    <property type="term" value="P:isoleucine biosynthetic process"/>
    <property type="evidence" value="ECO:0007669"/>
    <property type="project" value="UniProtKB-UniRule"/>
</dbReference>
<comment type="catalytic activity">
    <reaction evidence="7 8">
        <text>2 pyruvate + H(+) = (2S)-2-acetolactate + CO2</text>
        <dbReference type="Rhea" id="RHEA:25249"/>
        <dbReference type="ChEBI" id="CHEBI:15361"/>
        <dbReference type="ChEBI" id="CHEBI:15378"/>
        <dbReference type="ChEBI" id="CHEBI:16526"/>
        <dbReference type="ChEBI" id="CHEBI:58476"/>
        <dbReference type="EC" id="2.2.1.6"/>
    </reaction>
</comment>
<dbReference type="UniPathway" id="UPA00049">
    <property type="reaction ID" value="UER00059"/>
</dbReference>
<dbReference type="InterPro" id="IPR027271">
    <property type="entry name" value="Acetolactate_synth/TF_NikR_C"/>
</dbReference>
<dbReference type="InterPro" id="IPR054480">
    <property type="entry name" value="AHAS_small-like_ACT"/>
</dbReference>
<proteinExistence type="inferred from homology"/>
<dbReference type="PANTHER" id="PTHR30239:SF0">
    <property type="entry name" value="ACETOLACTATE SYNTHASE SMALL SUBUNIT 1, CHLOROPLASTIC"/>
    <property type="match status" value="1"/>
</dbReference>